<dbReference type="PANTHER" id="PTHR46395">
    <property type="entry name" value="ADP-RIBOSYLATION FACTOR GTPASE-ACTIVATING PROTEIN 1"/>
    <property type="match status" value="1"/>
</dbReference>
<dbReference type="GO" id="GO:0005096">
    <property type="term" value="F:GTPase activator activity"/>
    <property type="evidence" value="ECO:0007669"/>
    <property type="project" value="UniProtKB-KW"/>
</dbReference>
<evidence type="ECO:0000256" key="2">
    <source>
        <dbReference type="ARBA" id="ARBA00022723"/>
    </source>
</evidence>
<sequence length="300" mass="30423">MSTSWANDGQNPNRQKWTYPGTGADEAAKRKIEAIYGSDIGGEYKERLSCEVEGREFTGYTPPPAVKRRDTSTPSSTSMAPGRTASPAKSQKQQNEEFFARRGEANAGRPEGVRPSEGGKYAGFGSSFTPEPQRQGAQQAGGGAPPALNEFQQDPLGALGKGLGWFGGVVGKAGKSVNEGWIQPTAQKIAEAELATQARQAAGTAGKTIQTGAKGAADRFNNFIENEGVGGATGAGGSGSGSGGSAARGGVKPERQDFWDSFGDAGKAGGGGGGGGGGGSIGTSAVKKGGKDEGGWGNDW</sequence>
<comment type="caution">
    <text evidence="6">The sequence shown here is derived from an EMBL/GenBank/DDBJ whole genome shotgun (WGS) entry which is preliminary data.</text>
</comment>
<feature type="compositionally biased region" description="Gly residues" evidence="5">
    <location>
        <begin position="266"/>
        <end position="281"/>
    </location>
</feature>
<evidence type="ECO:0000256" key="1">
    <source>
        <dbReference type="ARBA" id="ARBA00022468"/>
    </source>
</evidence>
<organism evidence="6 7">
    <name type="scientific">Ramalina farinacea</name>
    <dbReference type="NCBI Taxonomy" id="258253"/>
    <lineage>
        <taxon>Eukaryota</taxon>
        <taxon>Fungi</taxon>
        <taxon>Dikarya</taxon>
        <taxon>Ascomycota</taxon>
        <taxon>Pezizomycotina</taxon>
        <taxon>Lecanoromycetes</taxon>
        <taxon>OSLEUM clade</taxon>
        <taxon>Lecanoromycetidae</taxon>
        <taxon>Lecanorales</taxon>
        <taxon>Lecanorineae</taxon>
        <taxon>Ramalinaceae</taxon>
        <taxon>Ramalina</taxon>
    </lineage>
</organism>
<evidence type="ECO:0000256" key="3">
    <source>
        <dbReference type="ARBA" id="ARBA00022771"/>
    </source>
</evidence>
<feature type="region of interest" description="Disordered" evidence="5">
    <location>
        <begin position="1"/>
        <end position="22"/>
    </location>
</feature>
<protein>
    <submittedName>
        <fullName evidence="6">Zn finger-containing GTPase- Activating Protein for ARF</fullName>
    </submittedName>
</protein>
<evidence type="ECO:0000256" key="4">
    <source>
        <dbReference type="ARBA" id="ARBA00022833"/>
    </source>
</evidence>
<dbReference type="EMBL" id="JAPUFD010000018">
    <property type="protein sequence ID" value="MDI1492348.1"/>
    <property type="molecule type" value="Genomic_DNA"/>
</dbReference>
<feature type="region of interest" description="Disordered" evidence="5">
    <location>
        <begin position="54"/>
        <end position="150"/>
    </location>
</feature>
<keyword evidence="1" id="KW-0343">GTPase activation</keyword>
<proteinExistence type="predicted"/>
<keyword evidence="7" id="KW-1185">Reference proteome</keyword>
<gene>
    <name evidence="6" type="primary">GCS1</name>
    <name evidence="6" type="ORF">OHK93_003561</name>
</gene>
<feature type="compositionally biased region" description="Polar residues" evidence="5">
    <location>
        <begin position="1"/>
        <end position="16"/>
    </location>
</feature>
<evidence type="ECO:0000313" key="6">
    <source>
        <dbReference type="EMBL" id="MDI1492348.1"/>
    </source>
</evidence>
<dbReference type="GO" id="GO:0000139">
    <property type="term" value="C:Golgi membrane"/>
    <property type="evidence" value="ECO:0007669"/>
    <property type="project" value="TreeGrafter"/>
</dbReference>
<feature type="compositionally biased region" description="Gly residues" evidence="5">
    <location>
        <begin position="231"/>
        <end position="247"/>
    </location>
</feature>
<feature type="region of interest" description="Disordered" evidence="5">
    <location>
        <begin position="231"/>
        <end position="300"/>
    </location>
</feature>
<keyword evidence="3" id="KW-0863">Zinc-finger</keyword>
<dbReference type="PANTHER" id="PTHR46395:SF1">
    <property type="entry name" value="ADP-RIBOSYLATION FACTOR GTPASE-ACTIVATING PROTEIN 1"/>
    <property type="match status" value="1"/>
</dbReference>
<dbReference type="GO" id="GO:0008270">
    <property type="term" value="F:zinc ion binding"/>
    <property type="evidence" value="ECO:0007669"/>
    <property type="project" value="UniProtKB-KW"/>
</dbReference>
<feature type="compositionally biased region" description="Basic and acidic residues" evidence="5">
    <location>
        <begin position="94"/>
        <end position="104"/>
    </location>
</feature>
<evidence type="ECO:0000256" key="5">
    <source>
        <dbReference type="SAM" id="MobiDB-lite"/>
    </source>
</evidence>
<evidence type="ECO:0000313" key="7">
    <source>
        <dbReference type="Proteomes" id="UP001161017"/>
    </source>
</evidence>
<dbReference type="GO" id="GO:0032012">
    <property type="term" value="P:regulation of ARF protein signal transduction"/>
    <property type="evidence" value="ECO:0007669"/>
    <property type="project" value="TreeGrafter"/>
</dbReference>
<dbReference type="Proteomes" id="UP001161017">
    <property type="component" value="Unassembled WGS sequence"/>
</dbReference>
<reference evidence="6" key="1">
    <citation type="journal article" date="2023" name="Genome Biol. Evol.">
        <title>First Whole Genome Sequence and Flow Cytometry Genome Size Data for the Lichen-Forming Fungus Ramalina farinacea (Ascomycota).</title>
        <authorList>
            <person name="Llewellyn T."/>
            <person name="Mian S."/>
            <person name="Hill R."/>
            <person name="Leitch I.J."/>
            <person name="Gaya E."/>
        </authorList>
    </citation>
    <scope>NUCLEOTIDE SEQUENCE</scope>
    <source>
        <strain evidence="6">LIQ254RAFAR</strain>
    </source>
</reference>
<keyword evidence="2" id="KW-0479">Metal-binding</keyword>
<keyword evidence="4" id="KW-0862">Zinc</keyword>
<dbReference type="AlphaFoldDB" id="A0AA43TY76"/>
<name>A0AA43TY76_9LECA</name>
<accession>A0AA43TY76</accession>
<dbReference type="GO" id="GO:0030100">
    <property type="term" value="P:regulation of endocytosis"/>
    <property type="evidence" value="ECO:0007669"/>
    <property type="project" value="TreeGrafter"/>
</dbReference>